<dbReference type="PANTHER" id="PTHR43135">
    <property type="entry name" value="ALPHA-D-RIBOSE 1-METHYLPHOSPHONATE 5-TRIPHOSPHATE DIPHOSPHATASE"/>
    <property type="match status" value="1"/>
</dbReference>
<dbReference type="GO" id="GO:0016810">
    <property type="term" value="F:hydrolase activity, acting on carbon-nitrogen (but not peptide) bonds"/>
    <property type="evidence" value="ECO:0007669"/>
    <property type="project" value="InterPro"/>
</dbReference>
<evidence type="ECO:0000313" key="2">
    <source>
        <dbReference type="EMBL" id="KAK3673495.1"/>
    </source>
</evidence>
<evidence type="ECO:0000313" key="3">
    <source>
        <dbReference type="Proteomes" id="UP001274830"/>
    </source>
</evidence>
<dbReference type="Proteomes" id="UP001274830">
    <property type="component" value="Unassembled WGS sequence"/>
</dbReference>
<dbReference type="SUPFAM" id="SSF51338">
    <property type="entry name" value="Composite domain of metallo-dependent hydrolases"/>
    <property type="match status" value="1"/>
</dbReference>
<organism evidence="2 3">
    <name type="scientific">Recurvomyces mirabilis</name>
    <dbReference type="NCBI Taxonomy" id="574656"/>
    <lineage>
        <taxon>Eukaryota</taxon>
        <taxon>Fungi</taxon>
        <taxon>Dikarya</taxon>
        <taxon>Ascomycota</taxon>
        <taxon>Pezizomycotina</taxon>
        <taxon>Dothideomycetes</taxon>
        <taxon>Dothideomycetidae</taxon>
        <taxon>Mycosphaerellales</taxon>
        <taxon>Teratosphaeriaceae</taxon>
        <taxon>Recurvomyces</taxon>
    </lineage>
</organism>
<dbReference type="PANTHER" id="PTHR43135:SF3">
    <property type="entry name" value="ALPHA-D-RIBOSE 1-METHYLPHOSPHONATE 5-TRIPHOSPHATE DIPHOSPHATASE"/>
    <property type="match status" value="1"/>
</dbReference>
<dbReference type="Pfam" id="PF01979">
    <property type="entry name" value="Amidohydro_1"/>
    <property type="match status" value="1"/>
</dbReference>
<gene>
    <name evidence="2" type="ORF">LTR78_006729</name>
</gene>
<dbReference type="EMBL" id="JAUTXT010000025">
    <property type="protein sequence ID" value="KAK3673495.1"/>
    <property type="molecule type" value="Genomic_DNA"/>
</dbReference>
<keyword evidence="3" id="KW-1185">Reference proteome</keyword>
<dbReference type="SUPFAM" id="SSF51556">
    <property type="entry name" value="Metallo-dependent hydrolases"/>
    <property type="match status" value="1"/>
</dbReference>
<dbReference type="InterPro" id="IPR032466">
    <property type="entry name" value="Metal_Hydrolase"/>
</dbReference>
<dbReference type="Gene3D" id="3.20.20.140">
    <property type="entry name" value="Metal-dependent hydrolases"/>
    <property type="match status" value="1"/>
</dbReference>
<feature type="domain" description="Amidohydrolase-related" evidence="1">
    <location>
        <begin position="69"/>
        <end position="289"/>
    </location>
</feature>
<comment type="caution">
    <text evidence="2">The sequence shown here is derived from an EMBL/GenBank/DDBJ whole genome shotgun (WGS) entry which is preliminary data.</text>
</comment>
<proteinExistence type="predicted"/>
<name>A0AAE0WKR0_9PEZI</name>
<accession>A0AAE0WKR0</accession>
<dbReference type="InterPro" id="IPR006680">
    <property type="entry name" value="Amidohydro-rel"/>
</dbReference>
<dbReference type="AlphaFoldDB" id="A0AAE0WKR0"/>
<reference evidence="2" key="1">
    <citation type="submission" date="2023-07" db="EMBL/GenBank/DDBJ databases">
        <title>Black Yeasts Isolated from many extreme environments.</title>
        <authorList>
            <person name="Coleine C."/>
            <person name="Stajich J.E."/>
            <person name="Selbmann L."/>
        </authorList>
    </citation>
    <scope>NUCLEOTIDE SEQUENCE</scope>
    <source>
        <strain evidence="2">CCFEE 5485</strain>
    </source>
</reference>
<evidence type="ECO:0000259" key="1">
    <source>
        <dbReference type="Pfam" id="PF01979"/>
    </source>
</evidence>
<sequence>MQQLRGQEGLPDLRTAGLPATKAGSVHSCVLPLPQKAFLSGPEQAADWVKRRIDEGSDYIKIIADVPGPDQDVMNAISAEAHKQGSMVVAHAASYKPFTMALEAKVDVVTHVACDKAVDKDITDRMVASGTIAVPTLCMMKETTKKPSLSAAASLLLNPSALIAIVRSKSNAQGSADYSNARESVAAMHMAGVPILAGTDCHEEPNSMFDVKHGESMHRELELLVEAGLSPVEVLCAATSLPAKYFDLKDRGAIEEGKRADLVLLREDPTKDIRATRSISRVWCNGREVEL</sequence>
<protein>
    <recommendedName>
        <fullName evidence="1">Amidohydrolase-related domain-containing protein</fullName>
    </recommendedName>
</protein>
<dbReference type="InterPro" id="IPR051781">
    <property type="entry name" value="Metallo-dep_Hydrolase"/>
</dbReference>
<dbReference type="InterPro" id="IPR011059">
    <property type="entry name" value="Metal-dep_hydrolase_composite"/>
</dbReference>